<dbReference type="Proteomes" id="UP000483362">
    <property type="component" value="Unassembled WGS sequence"/>
</dbReference>
<accession>A0A6L5X8D9</accession>
<dbReference type="InterPro" id="IPR045738">
    <property type="entry name" value="DUF6088"/>
</dbReference>
<dbReference type="EMBL" id="VULT01000003">
    <property type="protein sequence ID" value="MSS16580.1"/>
    <property type="molecule type" value="Genomic_DNA"/>
</dbReference>
<sequence length="203" mass="22727">METTEQKILARLKRAGRGKVFFPDYFADLASSDSIRKALEILTSKGEIIRVARGIYCYPKIDNELGLGVLNPSVDDIVAAIAKRDHMKVVPTGVHAQNLLGLSTQVPMNFVYLTNGWSRQITVLNDIKVKFKQTALKNLEFSSSLAMLITFALKDIGKDNVTDDQLTKIKQLLLNEPQSFVDKDLVLMPVWIRKIVTSAYGQE</sequence>
<keyword evidence="2" id="KW-1185">Reference proteome</keyword>
<gene>
    <name evidence="1" type="ORF">FYJ29_02155</name>
</gene>
<evidence type="ECO:0000313" key="1">
    <source>
        <dbReference type="EMBL" id="MSS16580.1"/>
    </source>
</evidence>
<reference evidence="1 2" key="1">
    <citation type="submission" date="2019-08" db="EMBL/GenBank/DDBJ databases">
        <title>In-depth cultivation of the pig gut microbiome towards novel bacterial diversity and tailored functional studies.</title>
        <authorList>
            <person name="Wylensek D."/>
            <person name="Hitch T.C.A."/>
            <person name="Clavel T."/>
        </authorList>
    </citation>
    <scope>NUCLEOTIDE SEQUENCE [LARGE SCALE GENOMIC DNA]</scope>
    <source>
        <strain evidence="1 2">Oil-RF-744-WCA-WT-10</strain>
    </source>
</reference>
<dbReference type="Pfam" id="PF19570">
    <property type="entry name" value="DUF6088"/>
    <property type="match status" value="1"/>
</dbReference>
<proteinExistence type="predicted"/>
<evidence type="ECO:0000313" key="2">
    <source>
        <dbReference type="Proteomes" id="UP000483362"/>
    </source>
</evidence>
<protein>
    <submittedName>
        <fullName evidence="1">Type IV toxin-antitoxin system AbiEi family antitoxin domain-containing protein</fullName>
    </submittedName>
</protein>
<organism evidence="1 2">
    <name type="scientific">Sodaliphilus pleomorphus</name>
    <dbReference type="NCBI Taxonomy" id="2606626"/>
    <lineage>
        <taxon>Bacteria</taxon>
        <taxon>Pseudomonadati</taxon>
        <taxon>Bacteroidota</taxon>
        <taxon>Bacteroidia</taxon>
        <taxon>Bacteroidales</taxon>
        <taxon>Muribaculaceae</taxon>
        <taxon>Sodaliphilus</taxon>
    </lineage>
</organism>
<comment type="caution">
    <text evidence="1">The sequence shown here is derived from an EMBL/GenBank/DDBJ whole genome shotgun (WGS) entry which is preliminary data.</text>
</comment>
<dbReference type="RefSeq" id="WP_154327394.1">
    <property type="nucleotide sequence ID" value="NZ_CP045696.1"/>
</dbReference>
<dbReference type="AlphaFoldDB" id="A0A6L5X8D9"/>
<name>A0A6L5X8D9_9BACT</name>